<name>A0A401GAK9_9APHY</name>
<dbReference type="InterPro" id="IPR000719">
    <property type="entry name" value="Prot_kinase_dom"/>
</dbReference>
<evidence type="ECO:0000313" key="3">
    <source>
        <dbReference type="Proteomes" id="UP000287166"/>
    </source>
</evidence>
<dbReference type="EMBL" id="BFAD01000002">
    <property type="protein sequence ID" value="GBE79195.1"/>
    <property type="molecule type" value="Genomic_DNA"/>
</dbReference>
<feature type="domain" description="Protein kinase" evidence="1">
    <location>
        <begin position="1"/>
        <end position="216"/>
    </location>
</feature>
<dbReference type="AlphaFoldDB" id="A0A401GAK9"/>
<dbReference type="OrthoDB" id="5987198at2759"/>
<dbReference type="GO" id="GO:0004672">
    <property type="term" value="F:protein kinase activity"/>
    <property type="evidence" value="ECO:0007669"/>
    <property type="project" value="InterPro"/>
</dbReference>
<dbReference type="InParanoid" id="A0A401GAK9"/>
<dbReference type="STRING" id="139825.A0A401GAK9"/>
<dbReference type="PROSITE" id="PS50011">
    <property type="entry name" value="PROTEIN_KINASE_DOM"/>
    <property type="match status" value="1"/>
</dbReference>
<dbReference type="GeneID" id="38776112"/>
<evidence type="ECO:0000259" key="1">
    <source>
        <dbReference type="PROSITE" id="PS50011"/>
    </source>
</evidence>
<proteinExistence type="predicted"/>
<comment type="caution">
    <text evidence="2">The sequence shown here is derived from an EMBL/GenBank/DDBJ whole genome shotgun (WGS) entry which is preliminary data.</text>
</comment>
<dbReference type="GO" id="GO:0005524">
    <property type="term" value="F:ATP binding"/>
    <property type="evidence" value="ECO:0007669"/>
    <property type="project" value="InterPro"/>
</dbReference>
<dbReference type="Proteomes" id="UP000287166">
    <property type="component" value="Unassembled WGS sequence"/>
</dbReference>
<protein>
    <recommendedName>
        <fullName evidence="1">Protein kinase domain-containing protein</fullName>
    </recommendedName>
</protein>
<dbReference type="InterPro" id="IPR011009">
    <property type="entry name" value="Kinase-like_dom_sf"/>
</dbReference>
<evidence type="ECO:0000313" key="2">
    <source>
        <dbReference type="EMBL" id="GBE79195.1"/>
    </source>
</evidence>
<dbReference type="SUPFAM" id="SSF56112">
    <property type="entry name" value="Protein kinase-like (PK-like)"/>
    <property type="match status" value="1"/>
</dbReference>
<reference evidence="2 3" key="1">
    <citation type="journal article" date="2018" name="Sci. Rep.">
        <title>Genome sequence of the cauliflower mushroom Sparassis crispa (Hanabiratake) and its association with beneficial usage.</title>
        <authorList>
            <person name="Kiyama R."/>
            <person name="Furutani Y."/>
            <person name="Kawaguchi K."/>
            <person name="Nakanishi T."/>
        </authorList>
    </citation>
    <scope>NUCLEOTIDE SEQUENCE [LARGE SCALE GENOMIC DNA]</scope>
</reference>
<dbReference type="Gene3D" id="1.10.510.10">
    <property type="entry name" value="Transferase(Phosphotransferase) domain 1"/>
    <property type="match status" value="1"/>
</dbReference>
<dbReference type="RefSeq" id="XP_027610108.1">
    <property type="nucleotide sequence ID" value="XM_027754307.1"/>
</dbReference>
<sequence length="216" mass="24995">MLVYIKRVRTGDNESQIATRLSSAPLRDDPRNHCVPILHIFRDADDESIFYMVMPFLRLINRPPFETIENVVDFIDQVLEGLVFLHQQGVAHRDCTFMNIMMDANSLYPQGFHPVRTFCLPDGNMMAWPLPRTDKPIKYYFIDFGISVDFPPDATSRLVLGEKGRDQDVPELSNVVPYDPFKVDIFIVGNLLLHQFYTVYGAVSFYFAIRLTYSFI</sequence>
<accession>A0A401GAK9</accession>
<keyword evidence="3" id="KW-1185">Reference proteome</keyword>
<organism evidence="2 3">
    <name type="scientific">Sparassis crispa</name>
    <dbReference type="NCBI Taxonomy" id="139825"/>
    <lineage>
        <taxon>Eukaryota</taxon>
        <taxon>Fungi</taxon>
        <taxon>Dikarya</taxon>
        <taxon>Basidiomycota</taxon>
        <taxon>Agaricomycotina</taxon>
        <taxon>Agaricomycetes</taxon>
        <taxon>Polyporales</taxon>
        <taxon>Sparassidaceae</taxon>
        <taxon>Sparassis</taxon>
    </lineage>
</organism>
<gene>
    <name evidence="2" type="ORF">SCP_0203920</name>
</gene>